<accession>A0AAD2JU40</accession>
<evidence type="ECO:0000313" key="1">
    <source>
        <dbReference type="EMBL" id="CAK5261987.1"/>
    </source>
</evidence>
<dbReference type="AlphaFoldDB" id="A0AAD2JU40"/>
<dbReference type="EMBL" id="CAVNYO010000005">
    <property type="protein sequence ID" value="CAK5261987.1"/>
    <property type="molecule type" value="Genomic_DNA"/>
</dbReference>
<comment type="caution">
    <text evidence="1">The sequence shown here is derived from an EMBL/GenBank/DDBJ whole genome shotgun (WGS) entry which is preliminary data.</text>
</comment>
<protein>
    <submittedName>
        <fullName evidence="1">Uncharacterized protein</fullName>
    </submittedName>
</protein>
<dbReference type="Proteomes" id="UP001295794">
    <property type="component" value="Unassembled WGS sequence"/>
</dbReference>
<proteinExistence type="predicted"/>
<sequence length="55" mass="6172">LLTNAVTSPTLGLHGRPLGQSRGFALNYLLSPATSFDSFTHQFDLRLKFHLQRET</sequence>
<feature type="non-terminal residue" evidence="1">
    <location>
        <position position="1"/>
    </location>
</feature>
<name>A0AAD2JU40_9AGAR</name>
<gene>
    <name evidence="1" type="ORF">MYCIT1_LOCUS355</name>
</gene>
<organism evidence="1 2">
    <name type="scientific">Mycena citricolor</name>
    <dbReference type="NCBI Taxonomy" id="2018698"/>
    <lineage>
        <taxon>Eukaryota</taxon>
        <taxon>Fungi</taxon>
        <taxon>Dikarya</taxon>
        <taxon>Basidiomycota</taxon>
        <taxon>Agaricomycotina</taxon>
        <taxon>Agaricomycetes</taxon>
        <taxon>Agaricomycetidae</taxon>
        <taxon>Agaricales</taxon>
        <taxon>Marasmiineae</taxon>
        <taxon>Mycenaceae</taxon>
        <taxon>Mycena</taxon>
    </lineage>
</organism>
<reference evidence="1" key="1">
    <citation type="submission" date="2023-11" db="EMBL/GenBank/DDBJ databases">
        <authorList>
            <person name="De Vega J J."/>
            <person name="De Vega J J."/>
        </authorList>
    </citation>
    <scope>NUCLEOTIDE SEQUENCE</scope>
</reference>
<evidence type="ECO:0000313" key="2">
    <source>
        <dbReference type="Proteomes" id="UP001295794"/>
    </source>
</evidence>
<keyword evidence="2" id="KW-1185">Reference proteome</keyword>